<keyword evidence="17 18" id="KW-0170">Cobalt</keyword>
<accession>A0A9D2JTI9</accession>
<organism evidence="22 23">
    <name type="scientific">Candidatus Blautia pullicola</name>
    <dbReference type="NCBI Taxonomy" id="2838498"/>
    <lineage>
        <taxon>Bacteria</taxon>
        <taxon>Bacillati</taxon>
        <taxon>Bacillota</taxon>
        <taxon>Clostridia</taxon>
        <taxon>Lachnospirales</taxon>
        <taxon>Lachnospiraceae</taxon>
        <taxon>Blautia</taxon>
    </lineage>
</organism>
<evidence type="ECO:0000256" key="4">
    <source>
        <dbReference type="ARBA" id="ARBA00004496"/>
    </source>
</evidence>
<dbReference type="GO" id="GO:0009073">
    <property type="term" value="P:aromatic amino acid family biosynthetic process"/>
    <property type="evidence" value="ECO:0007669"/>
    <property type="project" value="UniProtKB-KW"/>
</dbReference>
<evidence type="ECO:0000256" key="14">
    <source>
        <dbReference type="ARBA" id="ARBA00023027"/>
    </source>
</evidence>
<keyword evidence="10 18" id="KW-0028">Amino-acid biosynthesis</keyword>
<name>A0A9D2JTI9_9FIRM</name>
<dbReference type="PANTHER" id="PTHR43622">
    <property type="entry name" value="3-DEHYDROQUINATE SYNTHASE"/>
    <property type="match status" value="1"/>
</dbReference>
<evidence type="ECO:0000256" key="6">
    <source>
        <dbReference type="ARBA" id="ARBA00005412"/>
    </source>
</evidence>
<feature type="binding site" evidence="18">
    <location>
        <position position="251"/>
    </location>
    <ligand>
        <name>Zn(2+)</name>
        <dbReference type="ChEBI" id="CHEBI:29105"/>
    </ligand>
</feature>
<feature type="compositionally biased region" description="Basic and acidic residues" evidence="19">
    <location>
        <begin position="370"/>
        <end position="390"/>
    </location>
</feature>
<keyword evidence="15 18" id="KW-0057">Aromatic amino acid biosynthesis</keyword>
<feature type="binding site" evidence="18">
    <location>
        <position position="267"/>
    </location>
    <ligand>
        <name>Zn(2+)</name>
        <dbReference type="ChEBI" id="CHEBI:29105"/>
    </ligand>
</feature>
<evidence type="ECO:0000313" key="23">
    <source>
        <dbReference type="Proteomes" id="UP000824056"/>
    </source>
</evidence>
<evidence type="ECO:0000256" key="15">
    <source>
        <dbReference type="ARBA" id="ARBA00023141"/>
    </source>
</evidence>
<feature type="binding site" evidence="18">
    <location>
        <begin position="133"/>
        <end position="134"/>
    </location>
    <ligand>
        <name>NAD(+)</name>
        <dbReference type="ChEBI" id="CHEBI:57540"/>
    </ligand>
</feature>
<comment type="cofactor">
    <cofactor evidence="2 18">
        <name>NAD(+)</name>
        <dbReference type="ChEBI" id="CHEBI:57540"/>
    </cofactor>
</comment>
<gene>
    <name evidence="18 22" type="primary">aroB</name>
    <name evidence="22" type="ORF">H9809_12970</name>
</gene>
<evidence type="ECO:0000256" key="19">
    <source>
        <dbReference type="SAM" id="MobiDB-lite"/>
    </source>
</evidence>
<dbReference type="GO" id="GO:0009423">
    <property type="term" value="P:chorismate biosynthetic process"/>
    <property type="evidence" value="ECO:0007669"/>
    <property type="project" value="UniProtKB-UniRule"/>
</dbReference>
<dbReference type="EMBL" id="DXBG01000303">
    <property type="protein sequence ID" value="HIZ66786.1"/>
    <property type="molecule type" value="Genomic_DNA"/>
</dbReference>
<evidence type="ECO:0000256" key="7">
    <source>
        <dbReference type="ARBA" id="ARBA00013031"/>
    </source>
</evidence>
<feature type="binding site" evidence="18">
    <location>
        <position position="146"/>
    </location>
    <ligand>
        <name>NAD(+)</name>
        <dbReference type="ChEBI" id="CHEBI:57540"/>
    </ligand>
</feature>
<evidence type="ECO:0000313" key="22">
    <source>
        <dbReference type="EMBL" id="HIZ66786.1"/>
    </source>
</evidence>
<comment type="caution">
    <text evidence="18">Lacks conserved residue(s) required for the propagation of feature annotation.</text>
</comment>
<evidence type="ECO:0000256" key="1">
    <source>
        <dbReference type="ARBA" id="ARBA00001393"/>
    </source>
</evidence>
<feature type="domain" description="3-dehydroquinate synthase N-terminal" evidence="20">
    <location>
        <begin position="72"/>
        <end position="182"/>
    </location>
</feature>
<dbReference type="CDD" id="cd08195">
    <property type="entry name" value="DHQS"/>
    <property type="match status" value="1"/>
</dbReference>
<reference evidence="22" key="2">
    <citation type="submission" date="2021-04" db="EMBL/GenBank/DDBJ databases">
        <authorList>
            <person name="Gilroy R."/>
        </authorList>
    </citation>
    <scope>NUCLEOTIDE SEQUENCE</scope>
    <source>
        <strain evidence="22">1068</strain>
    </source>
</reference>
<dbReference type="GO" id="GO:0046872">
    <property type="term" value="F:metal ion binding"/>
    <property type="evidence" value="ECO:0007669"/>
    <property type="project" value="UniProtKB-KW"/>
</dbReference>
<evidence type="ECO:0000256" key="16">
    <source>
        <dbReference type="ARBA" id="ARBA00023239"/>
    </source>
</evidence>
<dbReference type="EC" id="4.2.3.4" evidence="7 18"/>
<dbReference type="Pfam" id="PF01761">
    <property type="entry name" value="DHQ_synthase"/>
    <property type="match status" value="1"/>
</dbReference>
<proteinExistence type="inferred from homology"/>
<dbReference type="PANTHER" id="PTHR43622:SF7">
    <property type="entry name" value="3-DEHYDROQUINATE SYNTHASE, CHLOROPLASTIC"/>
    <property type="match status" value="1"/>
</dbReference>
<dbReference type="AlphaFoldDB" id="A0A9D2JTI9"/>
<dbReference type="FunFam" id="3.40.50.1970:FF:000007">
    <property type="entry name" value="Pentafunctional AROM polypeptide"/>
    <property type="match status" value="1"/>
</dbReference>
<dbReference type="Gene3D" id="3.40.50.1970">
    <property type="match status" value="1"/>
</dbReference>
<evidence type="ECO:0000256" key="17">
    <source>
        <dbReference type="ARBA" id="ARBA00023285"/>
    </source>
</evidence>
<dbReference type="InterPro" id="IPR030963">
    <property type="entry name" value="DHQ_synth_fam"/>
</dbReference>
<protein>
    <recommendedName>
        <fullName evidence="8 18">3-dehydroquinate synthase</fullName>
        <shortName evidence="18">DHQS</shortName>
        <ecNumber evidence="7 18">4.2.3.4</ecNumber>
    </recommendedName>
</protein>
<dbReference type="SUPFAM" id="SSF56796">
    <property type="entry name" value="Dehydroquinate synthase-like"/>
    <property type="match status" value="1"/>
</dbReference>
<comment type="caution">
    <text evidence="22">The sequence shown here is derived from an EMBL/GenBank/DDBJ whole genome shotgun (WGS) entry which is preliminary data.</text>
</comment>
<dbReference type="Gene3D" id="1.20.1090.10">
    <property type="entry name" value="Dehydroquinate synthase-like - alpha domain"/>
    <property type="match status" value="1"/>
</dbReference>
<comment type="catalytic activity">
    <reaction evidence="1 18">
        <text>7-phospho-2-dehydro-3-deoxy-D-arabino-heptonate = 3-dehydroquinate + phosphate</text>
        <dbReference type="Rhea" id="RHEA:21968"/>
        <dbReference type="ChEBI" id="CHEBI:32364"/>
        <dbReference type="ChEBI" id="CHEBI:43474"/>
        <dbReference type="ChEBI" id="CHEBI:58394"/>
        <dbReference type="EC" id="4.2.3.4"/>
    </reaction>
</comment>
<dbReference type="InterPro" id="IPR030960">
    <property type="entry name" value="DHQS/DOIS_N"/>
</dbReference>
<evidence type="ECO:0000256" key="10">
    <source>
        <dbReference type="ARBA" id="ARBA00022605"/>
    </source>
</evidence>
<dbReference type="GO" id="GO:0008652">
    <property type="term" value="P:amino acid biosynthetic process"/>
    <property type="evidence" value="ECO:0007669"/>
    <property type="project" value="UniProtKB-KW"/>
</dbReference>
<comment type="similarity">
    <text evidence="6 18">Belongs to the sugar phosphate cyclases superfamily. Dehydroquinate synthase family.</text>
</comment>
<feature type="domain" description="3-dehydroquinate synthase C-terminal" evidence="21">
    <location>
        <begin position="185"/>
        <end position="327"/>
    </location>
</feature>
<comment type="subcellular location">
    <subcellularLocation>
        <location evidence="4 18">Cytoplasm</location>
    </subcellularLocation>
</comment>
<comment type="cofactor">
    <cofactor evidence="3">
        <name>Zn(2+)</name>
        <dbReference type="ChEBI" id="CHEBI:29105"/>
    </cofactor>
</comment>
<evidence type="ECO:0000259" key="20">
    <source>
        <dbReference type="Pfam" id="PF01761"/>
    </source>
</evidence>
<evidence type="ECO:0000256" key="13">
    <source>
        <dbReference type="ARBA" id="ARBA00022833"/>
    </source>
</evidence>
<evidence type="ECO:0000256" key="3">
    <source>
        <dbReference type="ARBA" id="ARBA00001947"/>
    </source>
</evidence>
<keyword evidence="13 18" id="KW-0862">Zinc</keyword>
<dbReference type="HAMAP" id="MF_00110">
    <property type="entry name" value="DHQ_synthase"/>
    <property type="match status" value="1"/>
</dbReference>
<evidence type="ECO:0000256" key="9">
    <source>
        <dbReference type="ARBA" id="ARBA00022490"/>
    </source>
</evidence>
<keyword evidence="16 18" id="KW-0456">Lyase</keyword>
<evidence type="ECO:0000259" key="21">
    <source>
        <dbReference type="Pfam" id="PF24621"/>
    </source>
</evidence>
<dbReference type="GO" id="GO:0003856">
    <property type="term" value="F:3-dehydroquinate synthase activity"/>
    <property type="evidence" value="ECO:0007669"/>
    <property type="project" value="UniProtKB-UniRule"/>
</dbReference>
<dbReference type="Proteomes" id="UP000824056">
    <property type="component" value="Unassembled WGS sequence"/>
</dbReference>
<evidence type="ECO:0000256" key="2">
    <source>
        <dbReference type="ARBA" id="ARBA00001911"/>
    </source>
</evidence>
<keyword evidence="14 18" id="KW-0520">NAD</keyword>
<feature type="region of interest" description="Disordered" evidence="19">
    <location>
        <begin position="365"/>
        <end position="390"/>
    </location>
</feature>
<dbReference type="InterPro" id="IPR016037">
    <property type="entry name" value="DHQ_synth_AroB"/>
</dbReference>
<dbReference type="InterPro" id="IPR050071">
    <property type="entry name" value="Dehydroquinate_synthase"/>
</dbReference>
<reference evidence="22" key="1">
    <citation type="journal article" date="2021" name="PeerJ">
        <title>Extensive microbial diversity within the chicken gut microbiome revealed by metagenomics and culture.</title>
        <authorList>
            <person name="Gilroy R."/>
            <person name="Ravi A."/>
            <person name="Getino M."/>
            <person name="Pursley I."/>
            <person name="Horton D.L."/>
            <person name="Alikhan N.F."/>
            <person name="Baker D."/>
            <person name="Gharbi K."/>
            <person name="Hall N."/>
            <person name="Watson M."/>
            <person name="Adriaenssens E.M."/>
            <person name="Foster-Nyarko E."/>
            <person name="Jarju S."/>
            <person name="Secka A."/>
            <person name="Antonio M."/>
            <person name="Oren A."/>
            <person name="Chaudhuri R.R."/>
            <person name="La Ragione R."/>
            <person name="Hildebrand F."/>
            <person name="Pallen M.J."/>
        </authorList>
    </citation>
    <scope>NUCLEOTIDE SEQUENCE</scope>
    <source>
        <strain evidence="22">1068</strain>
    </source>
</reference>
<comment type="function">
    <text evidence="18">Catalyzes the conversion of 3-deoxy-D-arabino-heptulosonate 7-phosphate (DAHP) to dehydroquinate (DHQ).</text>
</comment>
<comment type="cofactor">
    <cofactor evidence="18">
        <name>Co(2+)</name>
        <dbReference type="ChEBI" id="CHEBI:48828"/>
    </cofactor>
    <cofactor evidence="18">
        <name>Zn(2+)</name>
        <dbReference type="ChEBI" id="CHEBI:29105"/>
    </cofactor>
    <text evidence="18">Binds 1 divalent metal cation per subunit. Can use either Co(2+) or Zn(2+).</text>
</comment>
<evidence type="ECO:0000256" key="11">
    <source>
        <dbReference type="ARBA" id="ARBA00022723"/>
    </source>
</evidence>
<evidence type="ECO:0000256" key="8">
    <source>
        <dbReference type="ARBA" id="ARBA00017684"/>
    </source>
</evidence>
<sequence length="390" mass="43766">MVKDRLLVKREGDFTYPIVFRKDFSGLSQEIESLKSKGKKICVVTDENVAPLYLEQVKEQLRQGGKEVFAYILSPGEENKNLEQIQGIYEYLIQNHFDRKDMLAALGGGVAGDMTGFAAATYLRGIDFIQIPTTLLAQVDSSIGGKTGVDFKQYKNMVGAFHQPMLVYMNVSVLKSLSREQFACGMGEVLKHGLIRDLKYSRWLWENRKGILDREEELCQEMIYQSCVIKKTVVENDPTEKGERAVLNMGHTIGHAVEKLKDFSMAHGQCVSVGCMASAYLSRSRGCISDDEYQEIKTQLMAFGLPVKVEGLQRDEILKATKSDKKMEAGHIKFVLLECLGHAVVDTSVTDKELLEAIDSILLENSSGREQNRENSRKQGENRESQGQEA</sequence>
<dbReference type="PIRSF" id="PIRSF001455">
    <property type="entry name" value="DHQ_synth"/>
    <property type="match status" value="1"/>
</dbReference>
<dbReference type="GO" id="GO:0000166">
    <property type="term" value="F:nucleotide binding"/>
    <property type="evidence" value="ECO:0007669"/>
    <property type="project" value="UniProtKB-KW"/>
</dbReference>
<keyword evidence="11 18" id="KW-0479">Metal-binding</keyword>
<dbReference type="NCBIfam" id="TIGR01357">
    <property type="entry name" value="aroB"/>
    <property type="match status" value="1"/>
</dbReference>
<feature type="binding site" evidence="18">
    <location>
        <position position="188"/>
    </location>
    <ligand>
        <name>Zn(2+)</name>
        <dbReference type="ChEBI" id="CHEBI:29105"/>
    </ligand>
</feature>
<dbReference type="InterPro" id="IPR056179">
    <property type="entry name" value="DHQS_C"/>
</dbReference>
<evidence type="ECO:0000256" key="5">
    <source>
        <dbReference type="ARBA" id="ARBA00004661"/>
    </source>
</evidence>
<comment type="pathway">
    <text evidence="5 18">Metabolic intermediate biosynthesis; chorismate biosynthesis; chorismate from D-erythrose 4-phosphate and phosphoenolpyruvate: step 2/7.</text>
</comment>
<feature type="binding site" evidence="18">
    <location>
        <begin position="109"/>
        <end position="113"/>
    </location>
    <ligand>
        <name>NAD(+)</name>
        <dbReference type="ChEBI" id="CHEBI:57540"/>
    </ligand>
</feature>
<evidence type="ECO:0000256" key="18">
    <source>
        <dbReference type="HAMAP-Rule" id="MF_00110"/>
    </source>
</evidence>
<evidence type="ECO:0000256" key="12">
    <source>
        <dbReference type="ARBA" id="ARBA00022741"/>
    </source>
</evidence>
<feature type="binding site" evidence="18">
    <location>
        <position position="155"/>
    </location>
    <ligand>
        <name>NAD(+)</name>
        <dbReference type="ChEBI" id="CHEBI:57540"/>
    </ligand>
</feature>
<dbReference type="GO" id="GO:0005737">
    <property type="term" value="C:cytoplasm"/>
    <property type="evidence" value="ECO:0007669"/>
    <property type="project" value="UniProtKB-SubCell"/>
</dbReference>
<keyword evidence="9 18" id="KW-0963">Cytoplasm</keyword>
<dbReference type="Pfam" id="PF24621">
    <property type="entry name" value="DHQS_C"/>
    <property type="match status" value="1"/>
</dbReference>
<keyword evidence="12 18" id="KW-0547">Nucleotide-binding</keyword>